<dbReference type="AlphaFoldDB" id="A0A1J3J2R1"/>
<evidence type="ECO:0000256" key="4">
    <source>
        <dbReference type="ARBA" id="ARBA00023089"/>
    </source>
</evidence>
<organism evidence="8">
    <name type="scientific">Noccaea caerulescens</name>
    <name type="common">Alpine penny-cress</name>
    <name type="synonym">Thlaspi caerulescens</name>
    <dbReference type="NCBI Taxonomy" id="107243"/>
    <lineage>
        <taxon>Eukaryota</taxon>
        <taxon>Viridiplantae</taxon>
        <taxon>Streptophyta</taxon>
        <taxon>Embryophyta</taxon>
        <taxon>Tracheophyta</taxon>
        <taxon>Spermatophyta</taxon>
        <taxon>Magnoliopsida</taxon>
        <taxon>eudicotyledons</taxon>
        <taxon>Gunneridae</taxon>
        <taxon>Pentapetalae</taxon>
        <taxon>rosids</taxon>
        <taxon>malvids</taxon>
        <taxon>Brassicales</taxon>
        <taxon>Brassicaceae</taxon>
        <taxon>Coluteocarpeae</taxon>
        <taxon>Noccaea</taxon>
    </lineage>
</organism>
<evidence type="ECO:0000256" key="5">
    <source>
        <dbReference type="RuleBase" id="RU364012"/>
    </source>
</evidence>
<evidence type="ECO:0000256" key="6">
    <source>
        <dbReference type="SAM" id="Coils"/>
    </source>
</evidence>
<name>A0A1J3J2R1_NOCCA</name>
<sequence>MTASETIAAAIDRIDEKKEKLKKAFEDLQAHRSLLSPSFSLSWSEIDSHFSSLQTSLSNRFRLLQSASPLENDSRRLETADAGTSSEATVVRPELRSLCEMMDGFGLTKFLVDNWDDDAPPNLELSAAIRCSPDPATMVLDAIQGWNHTHTPSSGKSVDVRRVFVLLMEALIEINANITVNMSERAKKMARDWKTKINKKPFEALLFLHLVAAFELGSEFSSDELFDYVFMIARYKQSTWVCNKVGLDRGRVGNLIKKLLDYGKPTVAVRFMYECGGMTDGEFQPIPILKSYIKDCRESAHKLCAEDDYSLKSQNIATDKEVSALKAVVKIIKDHNLESEFREEKVEERVEELEKQKAQRKRSSSNPQQEPQKKGRKRPRDRYGTAPSQQQPFARPEATQQHGLQLNPFGLAGVVLPYMNPLAATPQSVYYGQQNGIVLPPQFHPAYYSQ</sequence>
<protein>
    <recommendedName>
        <fullName evidence="5">FRIGIDA-like protein</fullName>
    </recommendedName>
</protein>
<evidence type="ECO:0000313" key="8">
    <source>
        <dbReference type="EMBL" id="JAU86192.1"/>
    </source>
</evidence>
<dbReference type="GO" id="GO:0009908">
    <property type="term" value="P:flower development"/>
    <property type="evidence" value="ECO:0007669"/>
    <property type="project" value="UniProtKB-KW"/>
</dbReference>
<feature type="coiled-coil region" evidence="6">
    <location>
        <begin position="7"/>
        <end position="34"/>
    </location>
</feature>
<gene>
    <name evidence="8" type="ORF">MP_TR4701_c0_g1_i1_g.12491</name>
</gene>
<dbReference type="InterPro" id="IPR012474">
    <property type="entry name" value="Frigida"/>
</dbReference>
<dbReference type="PANTHER" id="PTHR31791:SF74">
    <property type="entry name" value="FRIGIDA-LIKE PROTEIN 1"/>
    <property type="match status" value="1"/>
</dbReference>
<dbReference type="Pfam" id="PF07899">
    <property type="entry name" value="Frigida"/>
    <property type="match status" value="1"/>
</dbReference>
<proteinExistence type="inferred from homology"/>
<feature type="region of interest" description="Disordered" evidence="7">
    <location>
        <begin position="352"/>
        <end position="400"/>
    </location>
</feature>
<keyword evidence="4 5" id="KW-0287">Flowering</keyword>
<comment type="similarity">
    <text evidence="1 5">Belongs to the Frigida family.</text>
</comment>
<dbReference type="GO" id="GO:0030154">
    <property type="term" value="P:cell differentiation"/>
    <property type="evidence" value="ECO:0007669"/>
    <property type="project" value="UniProtKB-KW"/>
</dbReference>
<keyword evidence="2 5" id="KW-0217">Developmental protein</keyword>
<reference evidence="8" key="1">
    <citation type="submission" date="2016-07" db="EMBL/GenBank/DDBJ databases">
        <title>De novo transcriptome assembly of four accessions of the metal hyperaccumulator plant Noccaea caerulescens.</title>
        <authorList>
            <person name="Blande D."/>
            <person name="Halimaa P."/>
            <person name="Tervahauta A.I."/>
            <person name="Aarts M.G."/>
            <person name="Karenlampi S.O."/>
        </authorList>
    </citation>
    <scope>NUCLEOTIDE SEQUENCE</scope>
</reference>
<dbReference type="PANTHER" id="PTHR31791">
    <property type="entry name" value="FRIGIDA-LIKE PROTEIN 3-RELATED"/>
    <property type="match status" value="1"/>
</dbReference>
<dbReference type="EMBL" id="GEVM01019746">
    <property type="protein sequence ID" value="JAU86192.1"/>
    <property type="molecule type" value="Transcribed_RNA"/>
</dbReference>
<keyword evidence="6" id="KW-0175">Coiled coil</keyword>
<accession>A0A1J3J2R1</accession>
<evidence type="ECO:0000256" key="1">
    <source>
        <dbReference type="ARBA" id="ARBA00008956"/>
    </source>
</evidence>
<evidence type="ECO:0000256" key="7">
    <source>
        <dbReference type="SAM" id="MobiDB-lite"/>
    </source>
</evidence>
<evidence type="ECO:0000256" key="2">
    <source>
        <dbReference type="ARBA" id="ARBA00022473"/>
    </source>
</evidence>
<evidence type="ECO:0000256" key="3">
    <source>
        <dbReference type="ARBA" id="ARBA00022782"/>
    </source>
</evidence>
<feature type="compositionally biased region" description="Polar residues" evidence="7">
    <location>
        <begin position="386"/>
        <end position="400"/>
    </location>
</feature>
<keyword evidence="3 5" id="KW-0221">Differentiation</keyword>